<evidence type="ECO:0000313" key="1">
    <source>
        <dbReference type="EMBL" id="KXS32308.1"/>
    </source>
</evidence>
<gene>
    <name evidence="1" type="ORF">AWT59_1567</name>
</gene>
<evidence type="ECO:0000313" key="2">
    <source>
        <dbReference type="Proteomes" id="UP000070578"/>
    </source>
</evidence>
<accession>A0A139BTR4</accession>
<sequence>MTNQRILILSLCIAFGALLPAQLVAEGFKFDSPIGIVMKLYHDFAFRAVIDQNNVPYGGLLSQPENVLKRYVDPTLARLILSDQACAVASGSICNIDYDPMYNGSDMTGMTVEIKETGRLDEIAVLLGYGVEPHSQQLIYSLVKTKTGWRIHDIRTDSWSLQKLLGGQKH</sequence>
<reference evidence="1 2" key="2">
    <citation type="submission" date="2016-03" db="EMBL/GenBank/DDBJ databases">
        <title>New uncultured bacterium of the family Gallionellaceae from acid mine drainage: description and reconstruction of genome based on metagenomic analysis of microbial community.</title>
        <authorList>
            <person name="Kadnikov V."/>
            <person name="Ivasenko D."/>
            <person name="Beletsky A."/>
            <person name="Mardanov A."/>
            <person name="Danilova E."/>
            <person name="Pimenov N."/>
            <person name="Karnachuk O."/>
            <person name="Ravin N."/>
        </authorList>
    </citation>
    <scope>NUCLEOTIDE SEQUENCE [LARGE SCALE GENOMIC DNA]</scope>
    <source>
        <strain evidence="1">ShG14-8</strain>
    </source>
</reference>
<name>A0A139BTR4_9PROT</name>
<reference evidence="1 2" key="1">
    <citation type="submission" date="2016-02" db="EMBL/GenBank/DDBJ databases">
        <authorList>
            <person name="Wen L."/>
            <person name="He K."/>
            <person name="Yang H."/>
        </authorList>
    </citation>
    <scope>NUCLEOTIDE SEQUENCE [LARGE SCALE GENOMIC DNA]</scope>
    <source>
        <strain evidence="1">ShG14-8</strain>
    </source>
</reference>
<dbReference type="Proteomes" id="UP000070578">
    <property type="component" value="Unassembled WGS sequence"/>
</dbReference>
<dbReference type="EMBL" id="LSLI01000034">
    <property type="protein sequence ID" value="KXS32308.1"/>
    <property type="molecule type" value="Genomic_DNA"/>
</dbReference>
<organism evidence="1 2">
    <name type="scientific">Candidatus Gallionella acididurans</name>
    <dbReference type="NCBI Taxonomy" id="1796491"/>
    <lineage>
        <taxon>Bacteria</taxon>
        <taxon>Pseudomonadati</taxon>
        <taxon>Pseudomonadota</taxon>
        <taxon>Betaproteobacteria</taxon>
        <taxon>Nitrosomonadales</taxon>
        <taxon>Gallionellaceae</taxon>
        <taxon>Gallionella</taxon>
    </lineage>
</organism>
<protein>
    <recommendedName>
        <fullName evidence="3">DUF3828 domain-containing protein</fullName>
    </recommendedName>
</protein>
<dbReference type="AlphaFoldDB" id="A0A139BTR4"/>
<comment type="caution">
    <text evidence="1">The sequence shown here is derived from an EMBL/GenBank/DDBJ whole genome shotgun (WGS) entry which is preliminary data.</text>
</comment>
<proteinExistence type="predicted"/>
<evidence type="ECO:0008006" key="3">
    <source>
        <dbReference type="Google" id="ProtNLM"/>
    </source>
</evidence>